<dbReference type="PANTHER" id="PTHR35936:SF19">
    <property type="entry name" value="AMINO-ACID-BINDING PROTEIN YXEM-RELATED"/>
    <property type="match status" value="1"/>
</dbReference>
<proteinExistence type="predicted"/>
<dbReference type="Proteomes" id="UP000256379">
    <property type="component" value="Unassembled WGS sequence"/>
</dbReference>
<dbReference type="SUPFAM" id="SSF53850">
    <property type="entry name" value="Periplasmic binding protein-like II"/>
    <property type="match status" value="1"/>
</dbReference>
<protein>
    <recommendedName>
        <fullName evidence="3">Solute-binding protein family 3/N-terminal domain-containing protein</fullName>
    </recommendedName>
</protein>
<keyword evidence="2" id="KW-1133">Transmembrane helix</keyword>
<keyword evidence="2" id="KW-0472">Membrane</keyword>
<dbReference type="SMART" id="SM00062">
    <property type="entry name" value="PBPb"/>
    <property type="match status" value="1"/>
</dbReference>
<organism evidence="4 5">
    <name type="scientific">Helicobacter didelphidarum</name>
    <dbReference type="NCBI Taxonomy" id="2040648"/>
    <lineage>
        <taxon>Bacteria</taxon>
        <taxon>Pseudomonadati</taxon>
        <taxon>Campylobacterota</taxon>
        <taxon>Epsilonproteobacteria</taxon>
        <taxon>Campylobacterales</taxon>
        <taxon>Helicobacteraceae</taxon>
        <taxon>Helicobacter</taxon>
    </lineage>
</organism>
<dbReference type="InterPro" id="IPR001638">
    <property type="entry name" value="Solute-binding_3/MltF_N"/>
</dbReference>
<dbReference type="OrthoDB" id="5431130at2"/>
<reference evidence="4 5" key="1">
    <citation type="submission" date="2018-04" db="EMBL/GenBank/DDBJ databases">
        <title>Novel Campyloabacter and Helicobacter Species and Strains.</title>
        <authorList>
            <person name="Mannion A.J."/>
            <person name="Shen Z."/>
            <person name="Fox J.G."/>
        </authorList>
    </citation>
    <scope>NUCLEOTIDE SEQUENCE [LARGE SCALE GENOMIC DNA]</scope>
    <source>
        <strain evidence="4 5">MIT 17-337</strain>
    </source>
</reference>
<dbReference type="PANTHER" id="PTHR35936">
    <property type="entry name" value="MEMBRANE-BOUND LYTIC MUREIN TRANSGLYCOSYLASE F"/>
    <property type="match status" value="1"/>
</dbReference>
<feature type="transmembrane region" description="Helical" evidence="2">
    <location>
        <begin position="39"/>
        <end position="58"/>
    </location>
</feature>
<evidence type="ECO:0000313" key="5">
    <source>
        <dbReference type="Proteomes" id="UP000256379"/>
    </source>
</evidence>
<name>A0A3D8IJG8_9HELI</name>
<dbReference type="RefSeq" id="WP_115543150.1">
    <property type="nucleotide sequence ID" value="NZ_NXLQ01000012.1"/>
</dbReference>
<dbReference type="AlphaFoldDB" id="A0A3D8IJG8"/>
<evidence type="ECO:0000256" key="2">
    <source>
        <dbReference type="SAM" id="Phobius"/>
    </source>
</evidence>
<evidence type="ECO:0000313" key="4">
    <source>
        <dbReference type="EMBL" id="RDU65359.1"/>
    </source>
</evidence>
<keyword evidence="2" id="KW-0812">Transmembrane</keyword>
<evidence type="ECO:0000259" key="3">
    <source>
        <dbReference type="SMART" id="SM00062"/>
    </source>
</evidence>
<keyword evidence="1" id="KW-0732">Signal</keyword>
<sequence length="301" mass="34508">MKRILQPKIPNIIMYIYNLLQSNKGFATHIKTIKVNKSFLPLYFIVISLFTLFFKFVFAQESLIEIRIGSENTYKPFAYIDSKGKATGFDNDIANAVAEYMPCCKISIISVPWNTIFSGLDSQKFDVVANQITKTLEREKKYIFSTQPYFYGISGLIVGENSTIKDLNDFHNGDKIGVTVGSNHALNLEKYLKEHPNARFTIHYYKTSPTLIAELANGRIKGMINDPISAIDYAKAQRIKIQVTNFYLDKTPIYFIFRKDSQELARTFDEAYIKASKAGKIEAIIKQYFGEEYVKLLKEIQ</sequence>
<dbReference type="EMBL" id="NXLQ01000012">
    <property type="protein sequence ID" value="RDU65359.1"/>
    <property type="molecule type" value="Genomic_DNA"/>
</dbReference>
<comment type="caution">
    <text evidence="4">The sequence shown here is derived from an EMBL/GenBank/DDBJ whole genome shotgun (WGS) entry which is preliminary data.</text>
</comment>
<keyword evidence="5" id="KW-1185">Reference proteome</keyword>
<accession>A0A3D8IJG8</accession>
<gene>
    <name evidence="4" type="ORF">CQA53_06185</name>
</gene>
<dbReference type="Pfam" id="PF00497">
    <property type="entry name" value="SBP_bac_3"/>
    <property type="match status" value="1"/>
</dbReference>
<dbReference type="Gene3D" id="3.40.190.10">
    <property type="entry name" value="Periplasmic binding protein-like II"/>
    <property type="match status" value="2"/>
</dbReference>
<evidence type="ECO:0000256" key="1">
    <source>
        <dbReference type="ARBA" id="ARBA00022729"/>
    </source>
</evidence>
<feature type="domain" description="Solute-binding protein family 3/N-terminal" evidence="3">
    <location>
        <begin position="65"/>
        <end position="292"/>
    </location>
</feature>